<dbReference type="HOGENOM" id="CLU_924955_0_0_1"/>
<dbReference type="Proteomes" id="UP000011668">
    <property type="component" value="Unassembled WGS sequence"/>
</dbReference>
<reference evidence="2 3" key="1">
    <citation type="journal article" date="2013" name="Nat. Commun.">
        <title>The evolution and pathogenic mechanisms of the rice sheath blight pathogen.</title>
        <authorList>
            <person name="Zheng A."/>
            <person name="Lin R."/>
            <person name="Xu L."/>
            <person name="Qin P."/>
            <person name="Tang C."/>
            <person name="Ai P."/>
            <person name="Zhang D."/>
            <person name="Liu Y."/>
            <person name="Sun Z."/>
            <person name="Feng H."/>
            <person name="Wang Y."/>
            <person name="Chen Y."/>
            <person name="Liang X."/>
            <person name="Fu R."/>
            <person name="Li Q."/>
            <person name="Zhang J."/>
            <person name="Yu X."/>
            <person name="Xie Z."/>
            <person name="Ding L."/>
            <person name="Guan P."/>
            <person name="Tang J."/>
            <person name="Liang Y."/>
            <person name="Wang S."/>
            <person name="Deng Q."/>
            <person name="Li S."/>
            <person name="Zhu J."/>
            <person name="Wang L."/>
            <person name="Liu H."/>
            <person name="Li P."/>
        </authorList>
    </citation>
    <scope>NUCLEOTIDE SEQUENCE [LARGE SCALE GENOMIC DNA]</scope>
    <source>
        <strain evidence="3">AG-1 IA</strain>
    </source>
</reference>
<name>L8WQD8_THACA</name>
<feature type="compositionally biased region" description="Polar residues" evidence="1">
    <location>
        <begin position="202"/>
        <end position="215"/>
    </location>
</feature>
<dbReference type="OMA" id="IKDDAEW"/>
<comment type="caution">
    <text evidence="2">The sequence shown here is derived from an EMBL/GenBank/DDBJ whole genome shotgun (WGS) entry which is preliminary data.</text>
</comment>
<evidence type="ECO:0000313" key="2">
    <source>
        <dbReference type="EMBL" id="ELU38559.1"/>
    </source>
</evidence>
<feature type="region of interest" description="Disordered" evidence="1">
    <location>
        <begin position="183"/>
        <end position="301"/>
    </location>
</feature>
<sequence length="301" mass="32761">MNAHLLVGAHDPYAHDDDDEFLPCRRFVVVVSQYWAGAFSHVSRGDGPCGGPRPRDAPALNCTTTFNKISKPIMSRKTGSTTSLSNGTLSLRFMQRGTAQRVAATTAKIVDEAEWDIGPVARAAWGVTLNTNQNSTAESSIHVTQDDSYLPFVFEHDTPDATEHQHLRDESEAEPGRRRIFRHGTEVKHDGAPPVEAVDPSSEPTKPRTSTGSNPKDSRSAKAFNPQPKFISGSRAPLNDDEVANKAGIRRHRLEGLLKRSDLSSSGFLKPAGVSSASSTSTKRAREDNIAPLRGKVKRSK</sequence>
<gene>
    <name evidence="2" type="ORF">AG1IA_07407</name>
</gene>
<evidence type="ECO:0000256" key="1">
    <source>
        <dbReference type="SAM" id="MobiDB-lite"/>
    </source>
</evidence>
<dbReference type="AlphaFoldDB" id="L8WQD8"/>
<organism evidence="2 3">
    <name type="scientific">Thanatephorus cucumeris (strain AG1-IA)</name>
    <name type="common">Rice sheath blight fungus</name>
    <name type="synonym">Rhizoctonia solani</name>
    <dbReference type="NCBI Taxonomy" id="983506"/>
    <lineage>
        <taxon>Eukaryota</taxon>
        <taxon>Fungi</taxon>
        <taxon>Dikarya</taxon>
        <taxon>Basidiomycota</taxon>
        <taxon>Agaricomycotina</taxon>
        <taxon>Agaricomycetes</taxon>
        <taxon>Cantharellales</taxon>
        <taxon>Ceratobasidiaceae</taxon>
        <taxon>Rhizoctonia</taxon>
        <taxon>Rhizoctonia solani AG-1</taxon>
    </lineage>
</organism>
<dbReference type="EMBL" id="AFRT01002126">
    <property type="protein sequence ID" value="ELU38559.1"/>
    <property type="molecule type" value="Genomic_DNA"/>
</dbReference>
<keyword evidence="3" id="KW-1185">Reference proteome</keyword>
<accession>L8WQD8</accession>
<protein>
    <submittedName>
        <fullName evidence="2">Uncharacterized protein</fullName>
    </submittedName>
</protein>
<evidence type="ECO:0000313" key="3">
    <source>
        <dbReference type="Proteomes" id="UP000011668"/>
    </source>
</evidence>
<proteinExistence type="predicted"/>
<dbReference type="OrthoDB" id="3251271at2759"/>